<sequence>MYNRILVPVDGSSHADRALEAAVSLIQCLKNQPELAVLHVNPSITINEPPVGVDLEERIREEGEKILAPATASLTKLGVSYETFSKTGDPSTVICNTAEEQHADLIIMGSRGIGLMSELLIGSVSHSVVQHAHCPVMIVR</sequence>
<accession>A0A7X3IH52</accession>
<comment type="similarity">
    <text evidence="1">Belongs to the universal stress protein A family.</text>
</comment>
<evidence type="ECO:0000259" key="2">
    <source>
        <dbReference type="Pfam" id="PF00582"/>
    </source>
</evidence>
<dbReference type="PRINTS" id="PR01438">
    <property type="entry name" value="UNVRSLSTRESS"/>
</dbReference>
<protein>
    <submittedName>
        <fullName evidence="3">Universal stress protein</fullName>
    </submittedName>
</protein>
<dbReference type="SUPFAM" id="SSF52402">
    <property type="entry name" value="Adenine nucleotide alpha hydrolases-like"/>
    <property type="match status" value="1"/>
</dbReference>
<evidence type="ECO:0000313" key="4">
    <source>
        <dbReference type="Proteomes" id="UP000460318"/>
    </source>
</evidence>
<dbReference type="Proteomes" id="UP000460318">
    <property type="component" value="Unassembled WGS sequence"/>
</dbReference>
<comment type="caution">
    <text evidence="3">The sequence shown here is derived from an EMBL/GenBank/DDBJ whole genome shotgun (WGS) entry which is preliminary data.</text>
</comment>
<name>A0A7X3IH52_9BACL</name>
<dbReference type="EMBL" id="WUBI01000001">
    <property type="protein sequence ID" value="MWV43842.1"/>
    <property type="molecule type" value="Genomic_DNA"/>
</dbReference>
<evidence type="ECO:0000256" key="1">
    <source>
        <dbReference type="ARBA" id="ARBA00008791"/>
    </source>
</evidence>
<organism evidence="3 4">
    <name type="scientific">Paenibacillus dendrobii</name>
    <dbReference type="NCBI Taxonomy" id="2691084"/>
    <lineage>
        <taxon>Bacteria</taxon>
        <taxon>Bacillati</taxon>
        <taxon>Bacillota</taxon>
        <taxon>Bacilli</taxon>
        <taxon>Bacillales</taxon>
        <taxon>Paenibacillaceae</taxon>
        <taxon>Paenibacillus</taxon>
    </lineage>
</organism>
<reference evidence="3 4" key="1">
    <citation type="submission" date="2019-12" db="EMBL/GenBank/DDBJ databases">
        <title>Paenibacillus sp. nov., an endophytic bacterium isolated from the stem of Dendrobium.</title>
        <authorList>
            <person name="Zhao R."/>
        </authorList>
    </citation>
    <scope>NUCLEOTIDE SEQUENCE [LARGE SCALE GENOMIC DNA]</scope>
    <source>
        <strain evidence="3 4">HJL G12</strain>
    </source>
</reference>
<dbReference type="Pfam" id="PF00582">
    <property type="entry name" value="Usp"/>
    <property type="match status" value="1"/>
</dbReference>
<dbReference type="CDD" id="cd00293">
    <property type="entry name" value="USP-like"/>
    <property type="match status" value="1"/>
</dbReference>
<dbReference type="InterPro" id="IPR006015">
    <property type="entry name" value="Universal_stress_UspA"/>
</dbReference>
<dbReference type="InterPro" id="IPR014729">
    <property type="entry name" value="Rossmann-like_a/b/a_fold"/>
</dbReference>
<feature type="domain" description="UspA" evidence="2">
    <location>
        <begin position="1"/>
        <end position="140"/>
    </location>
</feature>
<proteinExistence type="inferred from homology"/>
<evidence type="ECO:0000313" key="3">
    <source>
        <dbReference type="EMBL" id="MWV43842.1"/>
    </source>
</evidence>
<gene>
    <name evidence="3" type="ORF">GRF59_09360</name>
</gene>
<dbReference type="RefSeq" id="WP_160497309.1">
    <property type="nucleotide sequence ID" value="NZ_WUBI01000001.1"/>
</dbReference>
<dbReference type="Gene3D" id="3.40.50.620">
    <property type="entry name" value="HUPs"/>
    <property type="match status" value="1"/>
</dbReference>
<dbReference type="PANTHER" id="PTHR46268:SF6">
    <property type="entry name" value="UNIVERSAL STRESS PROTEIN UP12"/>
    <property type="match status" value="1"/>
</dbReference>
<keyword evidence="4" id="KW-1185">Reference proteome</keyword>
<dbReference type="InterPro" id="IPR006016">
    <property type="entry name" value="UspA"/>
</dbReference>
<dbReference type="AlphaFoldDB" id="A0A7X3IH52"/>
<dbReference type="PANTHER" id="PTHR46268">
    <property type="entry name" value="STRESS RESPONSE PROTEIN NHAX"/>
    <property type="match status" value="1"/>
</dbReference>